<organism evidence="1 2">
    <name type="scientific">Phytophthora aleatoria</name>
    <dbReference type="NCBI Taxonomy" id="2496075"/>
    <lineage>
        <taxon>Eukaryota</taxon>
        <taxon>Sar</taxon>
        <taxon>Stramenopiles</taxon>
        <taxon>Oomycota</taxon>
        <taxon>Peronosporomycetes</taxon>
        <taxon>Peronosporales</taxon>
        <taxon>Peronosporaceae</taxon>
        <taxon>Phytophthora</taxon>
    </lineage>
</organism>
<sequence>LEQLRRRVGELKEQEKKRLLAALASCSRLWTPNSYRLRTSRYCRMMIFVSSSAIFHQLQNTLQDEENVVYDFQLKMDSYAACCYT</sequence>
<name>A0A8J5IB87_9STRA</name>
<evidence type="ECO:0000313" key="1">
    <source>
        <dbReference type="EMBL" id="KAG6948921.1"/>
    </source>
</evidence>
<feature type="non-terminal residue" evidence="1">
    <location>
        <position position="1"/>
    </location>
</feature>
<reference evidence="1" key="1">
    <citation type="submission" date="2021-01" db="EMBL/GenBank/DDBJ databases">
        <title>Phytophthora aleatoria, a newly-described species from Pinus radiata is distinct from Phytophthora cactorum isolates based on comparative genomics.</title>
        <authorList>
            <person name="Mcdougal R."/>
            <person name="Panda P."/>
            <person name="Williams N."/>
            <person name="Studholme D.J."/>
        </authorList>
    </citation>
    <scope>NUCLEOTIDE SEQUENCE</scope>
    <source>
        <strain evidence="1">NZFS 4037</strain>
    </source>
</reference>
<evidence type="ECO:0000313" key="2">
    <source>
        <dbReference type="Proteomes" id="UP000709295"/>
    </source>
</evidence>
<gene>
    <name evidence="1" type="ORF">JG688_00014866</name>
</gene>
<keyword evidence="2" id="KW-1185">Reference proteome</keyword>
<protein>
    <submittedName>
        <fullName evidence="1">Uncharacterized protein</fullName>
    </submittedName>
</protein>
<dbReference type="EMBL" id="JAENGY010001487">
    <property type="protein sequence ID" value="KAG6948921.1"/>
    <property type="molecule type" value="Genomic_DNA"/>
</dbReference>
<dbReference type="AlphaFoldDB" id="A0A8J5IB87"/>
<accession>A0A8J5IB87</accession>
<dbReference type="Proteomes" id="UP000709295">
    <property type="component" value="Unassembled WGS sequence"/>
</dbReference>
<proteinExistence type="predicted"/>
<comment type="caution">
    <text evidence="1">The sequence shown here is derived from an EMBL/GenBank/DDBJ whole genome shotgun (WGS) entry which is preliminary data.</text>
</comment>